<protein>
    <submittedName>
        <fullName evidence="1">Uncharacterized protein F58A4.6</fullName>
    </submittedName>
</protein>
<dbReference type="EMBL" id="HBUF01035469">
    <property type="protein sequence ID" value="CAG6616351.1"/>
    <property type="molecule type" value="Transcribed_RNA"/>
</dbReference>
<proteinExistence type="predicted"/>
<dbReference type="InterPro" id="IPR032072">
    <property type="entry name" value="DUF4807"/>
</dbReference>
<sequence>MSLLCIVIKNHKKIDKFSITESGVLPLQRTSSYTESQGNETNVKEENSRWIKIISDGYSFSYIKNCLQKSSVYRRKVLEYYSKISPNSPNTNWKIIVNLIEPQQHILDFKWAKIIDTMVVERRELDDSFSWMSTLGGAYSALGDYIPNYALIAGRISVRQLELALRLGDTPVVIRCCLYYALSLIQQSKLCAARQIIHTQFVKAKQLPINDTKLLNICKGIWSRLQYEWGLKKKKRKEMQVIV</sequence>
<dbReference type="EMBL" id="HBUF01346318">
    <property type="protein sequence ID" value="CAG6709699.1"/>
    <property type="molecule type" value="Transcribed_RNA"/>
</dbReference>
<accession>A0A8D8M463</accession>
<evidence type="ECO:0000313" key="1">
    <source>
        <dbReference type="EMBL" id="CAG6616351.1"/>
    </source>
</evidence>
<dbReference type="AlphaFoldDB" id="A0A8D8M463"/>
<dbReference type="PANTHER" id="PTHR36693:SF1">
    <property type="entry name" value="GH02722P"/>
    <property type="match status" value="1"/>
</dbReference>
<dbReference type="EMBL" id="HBUF01208459">
    <property type="protein sequence ID" value="CAG6664730.1"/>
    <property type="molecule type" value="Transcribed_RNA"/>
</dbReference>
<dbReference type="PANTHER" id="PTHR36693">
    <property type="entry name" value="GH02722P"/>
    <property type="match status" value="1"/>
</dbReference>
<dbReference type="EMBL" id="HBUF01208458">
    <property type="protein sequence ID" value="CAG6664728.1"/>
    <property type="molecule type" value="Transcribed_RNA"/>
</dbReference>
<name>A0A8D8M463_9HEMI</name>
<organism evidence="1">
    <name type="scientific">Cacopsylla melanoneura</name>
    <dbReference type="NCBI Taxonomy" id="428564"/>
    <lineage>
        <taxon>Eukaryota</taxon>
        <taxon>Metazoa</taxon>
        <taxon>Ecdysozoa</taxon>
        <taxon>Arthropoda</taxon>
        <taxon>Hexapoda</taxon>
        <taxon>Insecta</taxon>
        <taxon>Pterygota</taxon>
        <taxon>Neoptera</taxon>
        <taxon>Paraneoptera</taxon>
        <taxon>Hemiptera</taxon>
        <taxon>Sternorrhyncha</taxon>
        <taxon>Psylloidea</taxon>
        <taxon>Psyllidae</taxon>
        <taxon>Psyllinae</taxon>
        <taxon>Cacopsylla</taxon>
    </lineage>
</organism>
<dbReference type="EMBL" id="HBUF01553198">
    <property type="protein sequence ID" value="CAG6759604.1"/>
    <property type="molecule type" value="Transcribed_RNA"/>
</dbReference>
<dbReference type="Pfam" id="PF16065">
    <property type="entry name" value="DUF4807"/>
    <property type="match status" value="1"/>
</dbReference>
<reference evidence="1" key="1">
    <citation type="submission" date="2021-05" db="EMBL/GenBank/DDBJ databases">
        <authorList>
            <person name="Alioto T."/>
            <person name="Alioto T."/>
            <person name="Gomez Garrido J."/>
        </authorList>
    </citation>
    <scope>NUCLEOTIDE SEQUENCE</scope>
</reference>